<evidence type="ECO:0000256" key="1">
    <source>
        <dbReference type="ARBA" id="ARBA00001947"/>
    </source>
</evidence>
<dbReference type="GO" id="GO:0008270">
    <property type="term" value="F:zinc ion binding"/>
    <property type="evidence" value="ECO:0007669"/>
    <property type="project" value="InterPro"/>
</dbReference>
<dbReference type="Gene3D" id="2.60.40.3120">
    <property type="match status" value="1"/>
</dbReference>
<dbReference type="SUPFAM" id="SSF53187">
    <property type="entry name" value="Zn-dependent exopeptidases"/>
    <property type="match status" value="1"/>
</dbReference>
<feature type="region of interest" description="Disordered" evidence="4">
    <location>
        <begin position="358"/>
        <end position="378"/>
    </location>
</feature>
<dbReference type="EMBL" id="CAJZBQ010000057">
    <property type="protein sequence ID" value="CAG9333763.1"/>
    <property type="molecule type" value="Genomic_DNA"/>
</dbReference>
<dbReference type="InterPro" id="IPR050821">
    <property type="entry name" value="Cytosolic_carboxypeptidase"/>
</dbReference>
<dbReference type="GO" id="GO:0004181">
    <property type="term" value="F:metallocarboxypeptidase activity"/>
    <property type="evidence" value="ECO:0007669"/>
    <property type="project" value="InterPro"/>
</dbReference>
<evidence type="ECO:0000313" key="6">
    <source>
        <dbReference type="EMBL" id="CAG9333763.1"/>
    </source>
</evidence>
<dbReference type="Pfam" id="PF00246">
    <property type="entry name" value="Peptidase_M14"/>
    <property type="match status" value="1"/>
</dbReference>
<comment type="cofactor">
    <cofactor evidence="1">
        <name>Zn(2+)</name>
        <dbReference type="ChEBI" id="CHEBI:29105"/>
    </cofactor>
</comment>
<dbReference type="InterPro" id="IPR000834">
    <property type="entry name" value="Peptidase_M14"/>
</dbReference>
<dbReference type="PANTHER" id="PTHR12756">
    <property type="entry name" value="CYTOSOLIC CARBOXYPEPTIDASE"/>
    <property type="match status" value="1"/>
</dbReference>
<protein>
    <recommendedName>
        <fullName evidence="5">Peptidase M14 domain-containing protein</fullName>
    </recommendedName>
</protein>
<dbReference type="AlphaFoldDB" id="A0AAU9K8L6"/>
<feature type="active site" description="Proton donor/acceptor" evidence="3">
    <location>
        <position position="561"/>
    </location>
</feature>
<keyword evidence="7" id="KW-1185">Reference proteome</keyword>
<comment type="caution">
    <text evidence="6">The sequence shown here is derived from an EMBL/GenBank/DDBJ whole genome shotgun (WGS) entry which is preliminary data.</text>
</comment>
<organism evidence="6 7">
    <name type="scientific">Blepharisma stoltei</name>
    <dbReference type="NCBI Taxonomy" id="1481888"/>
    <lineage>
        <taxon>Eukaryota</taxon>
        <taxon>Sar</taxon>
        <taxon>Alveolata</taxon>
        <taxon>Ciliophora</taxon>
        <taxon>Postciliodesmatophora</taxon>
        <taxon>Heterotrichea</taxon>
        <taxon>Heterotrichida</taxon>
        <taxon>Blepharismidae</taxon>
        <taxon>Blepharisma</taxon>
    </lineage>
</organism>
<dbReference type="Pfam" id="PF18027">
    <property type="entry name" value="Pepdidase_M14_N"/>
    <property type="match status" value="1"/>
</dbReference>
<evidence type="ECO:0000256" key="3">
    <source>
        <dbReference type="PROSITE-ProRule" id="PRU01379"/>
    </source>
</evidence>
<dbReference type="PROSITE" id="PS52035">
    <property type="entry name" value="PEPTIDASE_M14"/>
    <property type="match status" value="1"/>
</dbReference>
<dbReference type="PANTHER" id="PTHR12756:SF11">
    <property type="entry name" value="CYTOSOLIC CARBOXYPEPTIDASE 1"/>
    <property type="match status" value="1"/>
</dbReference>
<evidence type="ECO:0000256" key="4">
    <source>
        <dbReference type="SAM" id="MobiDB-lite"/>
    </source>
</evidence>
<dbReference type="InterPro" id="IPR040626">
    <property type="entry name" value="Pepdidase_M14_N"/>
</dbReference>
<feature type="domain" description="Peptidase M14" evidence="5">
    <location>
        <begin position="287"/>
        <end position="588"/>
    </location>
</feature>
<evidence type="ECO:0000313" key="7">
    <source>
        <dbReference type="Proteomes" id="UP001162131"/>
    </source>
</evidence>
<reference evidence="6" key="1">
    <citation type="submission" date="2021-09" db="EMBL/GenBank/DDBJ databases">
        <authorList>
            <consortium name="AG Swart"/>
            <person name="Singh M."/>
            <person name="Singh A."/>
            <person name="Seah K."/>
            <person name="Emmerich C."/>
        </authorList>
    </citation>
    <scope>NUCLEOTIDE SEQUENCE</scope>
    <source>
        <strain evidence="6">ATCC30299</strain>
    </source>
</reference>
<gene>
    <name evidence="6" type="ORF">BSTOLATCC_MIC59579</name>
</gene>
<dbReference type="Proteomes" id="UP001162131">
    <property type="component" value="Unassembled WGS sequence"/>
</dbReference>
<proteinExistence type="inferred from homology"/>
<comment type="similarity">
    <text evidence="2 3">Belongs to the peptidase M14 family.</text>
</comment>
<sequence length="874" mass="101346">MKVMPITLRLNTEDISKNSDSSSTEDCLWSYGSPKETIRYDIDPNVYSYKENPKKRLNKLKTKHFRCEYDGILVYDSKARFADEPIVHKKTDSSFKSNTGFIHDGHLPLTSKLKKELKSAPLFDKEAYLNLKYYTPEPTWDCDYTLEVPADSFLRFNSKFESGNLRKAIRLAENEYNLILESDSERISSQWYYFSVKNKKPVTVKFNIINLGKYESLYNDGMLPLTKSKLNGNQWKRAGFNVAYYPNQHQIYEGSKTAENTDGKYYTLTFCYTFEKPGDKVYFCYSQPYSYQDLTNYLDKVKESSPNIARVDSLCSTIAGNACYMVTITENIESYIPFTEEMYSWDISDEARRLIKRRRSRVDKPSQLSTPLKSEHKHKKGIVITSRVHSGETVSSYMMKGFLDFLLGDSKEASILRSHYVFRLVPMLNPDGVRYGKTRSSLLGVDLNRRWLNPNKILHPTIFYTKKMLQSFSETHEVMLYCDLHGHSTKRNVFMYGCSIKSYESSDKRKNLLARMVPILMEKNQFFSYNDSRFKMEKSKESTARIVVFRQFKIINSYTIEASFYGPETLEPFEDDRISCHMEPFHYESLGVELAKVCLNFVSIKIFVKNLVYISTFLKEIETQKSDFSKHIVTKFFNPEAKQAPSSIEYPTIEDSDFQSDETFQEQIFDQEDLWNQILSEDICDDGMDSDSDSVESSQSAAEEFEVEIVVKKPKIKKKEKIKILENSLRTKPKKEQVTLLSKRRIPRPPIKSSQVEKNSNPGTVVNGYVVKFNFDEQSSRSHSSENIFKENLRKPGRLAAMSVIRNASPIQTEHLQGTGLMHLLRKQQVKTPELTLAPPEIEIKHRAYESNSQSFRRTVYSKSPVCITDICKK</sequence>
<evidence type="ECO:0000259" key="5">
    <source>
        <dbReference type="PROSITE" id="PS52035"/>
    </source>
</evidence>
<name>A0AAU9K8L6_9CILI</name>
<evidence type="ECO:0000256" key="2">
    <source>
        <dbReference type="ARBA" id="ARBA00005988"/>
    </source>
</evidence>
<dbReference type="Gene3D" id="3.40.630.10">
    <property type="entry name" value="Zn peptidases"/>
    <property type="match status" value="1"/>
</dbReference>
<accession>A0AAU9K8L6</accession>
<dbReference type="SMART" id="SM00631">
    <property type="entry name" value="Zn_pept"/>
    <property type="match status" value="1"/>
</dbReference>
<dbReference type="GO" id="GO:0006508">
    <property type="term" value="P:proteolysis"/>
    <property type="evidence" value="ECO:0007669"/>
    <property type="project" value="InterPro"/>
</dbReference>